<dbReference type="EMBL" id="BJXB01000003">
    <property type="protein sequence ID" value="GEM45316.1"/>
    <property type="molecule type" value="Genomic_DNA"/>
</dbReference>
<feature type="region of interest" description="Disordered" evidence="1">
    <location>
        <begin position="145"/>
        <end position="173"/>
    </location>
</feature>
<sequence>MDEQKITNGFNAPPTPPGPPTPPDPTLPQSLADAALQGTSDPQHEEQEEPYVEEAVPFSPDDLIGLVGELSSIDLPADQRQAYMAELAASPIVKMGVHMSGITDALAKYGIGAGGGALPDWAKVLIGVGALGYGVATLRRKYAPQDKDSIGDPDSYGHAGSDPQQTSGVDTII</sequence>
<keyword evidence="3" id="KW-1185">Reference proteome</keyword>
<evidence type="ECO:0000313" key="2">
    <source>
        <dbReference type="EMBL" id="GEM45316.1"/>
    </source>
</evidence>
<feature type="compositionally biased region" description="Pro residues" evidence="1">
    <location>
        <begin position="13"/>
        <end position="26"/>
    </location>
</feature>
<dbReference type="AlphaFoldDB" id="A0A511MYT1"/>
<feature type="compositionally biased region" description="Polar residues" evidence="1">
    <location>
        <begin position="1"/>
        <end position="10"/>
    </location>
</feature>
<reference evidence="2 3" key="1">
    <citation type="submission" date="2019-07" db="EMBL/GenBank/DDBJ databases">
        <title>Whole genome shotgun sequence of Deinococcus cellulosilyticus NBRC 106333.</title>
        <authorList>
            <person name="Hosoyama A."/>
            <person name="Uohara A."/>
            <person name="Ohji S."/>
            <person name="Ichikawa N."/>
        </authorList>
    </citation>
    <scope>NUCLEOTIDE SEQUENCE [LARGE SCALE GENOMIC DNA]</scope>
    <source>
        <strain evidence="2 3">NBRC 106333</strain>
    </source>
</reference>
<protein>
    <submittedName>
        <fullName evidence="2">Uncharacterized protein</fullName>
    </submittedName>
</protein>
<organism evidence="2 3">
    <name type="scientific">Deinococcus cellulosilyticus (strain DSM 18568 / NBRC 106333 / KACC 11606 / 5516J-15)</name>
    <dbReference type="NCBI Taxonomy" id="1223518"/>
    <lineage>
        <taxon>Bacteria</taxon>
        <taxon>Thermotogati</taxon>
        <taxon>Deinococcota</taxon>
        <taxon>Deinococci</taxon>
        <taxon>Deinococcales</taxon>
        <taxon>Deinococcaceae</taxon>
        <taxon>Deinococcus</taxon>
    </lineage>
</organism>
<feature type="compositionally biased region" description="Polar residues" evidence="1">
    <location>
        <begin position="162"/>
        <end position="173"/>
    </location>
</feature>
<comment type="caution">
    <text evidence="2">The sequence shown here is derived from an EMBL/GenBank/DDBJ whole genome shotgun (WGS) entry which is preliminary data.</text>
</comment>
<name>A0A511MYT1_DEIC1</name>
<feature type="region of interest" description="Disordered" evidence="1">
    <location>
        <begin position="1"/>
        <end position="52"/>
    </location>
</feature>
<proteinExistence type="predicted"/>
<dbReference type="RefSeq" id="WP_186815817.1">
    <property type="nucleotide sequence ID" value="NZ_BJXB01000003.1"/>
</dbReference>
<evidence type="ECO:0000313" key="3">
    <source>
        <dbReference type="Proteomes" id="UP000321306"/>
    </source>
</evidence>
<gene>
    <name evidence="2" type="ORF">DC3_09510</name>
</gene>
<evidence type="ECO:0000256" key="1">
    <source>
        <dbReference type="SAM" id="MobiDB-lite"/>
    </source>
</evidence>
<accession>A0A511MYT1</accession>
<dbReference type="Proteomes" id="UP000321306">
    <property type="component" value="Unassembled WGS sequence"/>
</dbReference>